<reference evidence="2" key="1">
    <citation type="submission" date="2018-12" db="EMBL/GenBank/DDBJ databases">
        <authorList>
            <person name="Will S."/>
            <person name="Neumann-Schaal M."/>
            <person name="Henke P."/>
        </authorList>
    </citation>
    <scope>NUCLEOTIDE SEQUENCE</scope>
    <source>
        <strain evidence="2">PCC 7102</strain>
    </source>
</reference>
<dbReference type="SUPFAM" id="SSF51735">
    <property type="entry name" value="NAD(P)-binding Rossmann-fold domains"/>
    <property type="match status" value="1"/>
</dbReference>
<dbReference type="PANTHER" id="PTHR48079">
    <property type="entry name" value="PROTEIN YEEZ"/>
    <property type="match status" value="1"/>
</dbReference>
<name>A0A433VME2_9CYAN</name>
<keyword evidence="3" id="KW-1185">Reference proteome</keyword>
<dbReference type="PANTHER" id="PTHR48079:SF6">
    <property type="entry name" value="NAD(P)-BINDING DOMAIN-CONTAINING PROTEIN-RELATED"/>
    <property type="match status" value="1"/>
</dbReference>
<proteinExistence type="predicted"/>
<dbReference type="InterPro" id="IPR002225">
    <property type="entry name" value="3Beta_OHSteriod_DH/Estase"/>
</dbReference>
<feature type="domain" description="3-beta hydroxysteroid dehydrogenase/isomerase" evidence="1">
    <location>
        <begin position="10"/>
        <end position="178"/>
    </location>
</feature>
<organism evidence="2 3">
    <name type="scientific">Dulcicalothrix desertica PCC 7102</name>
    <dbReference type="NCBI Taxonomy" id="232991"/>
    <lineage>
        <taxon>Bacteria</taxon>
        <taxon>Bacillati</taxon>
        <taxon>Cyanobacteriota</taxon>
        <taxon>Cyanophyceae</taxon>
        <taxon>Nostocales</taxon>
        <taxon>Calotrichaceae</taxon>
        <taxon>Dulcicalothrix</taxon>
    </lineage>
</organism>
<sequence length="246" mass="27284">MSIWGAYKAFYETNVLGTEYVLAAANKAGVSRFVQIGAAASVFNHKPLSNIDELAPLQQPAFSPYIATKSIAEQKVIAANQTGFTTSVVRPSWIWGKGDHTLPQLVKAVRTGKFIWINQGNYPYMTTHVTNVCHGAILAAEKSPGGQSYFLSDGDVVQFREWVTMLLNIEGVRPGKQSIPRWLAWNVAGFMEMVWKTTKRKDTPPITRTMVRLIGQELTFSDYKARTELGYTPIINRDAGLAELAV</sequence>
<comment type="caution">
    <text evidence="2">The sequence shown here is derived from an EMBL/GenBank/DDBJ whole genome shotgun (WGS) entry which is preliminary data.</text>
</comment>
<dbReference type="AlphaFoldDB" id="A0A433VME2"/>
<dbReference type="GO" id="GO:0016616">
    <property type="term" value="F:oxidoreductase activity, acting on the CH-OH group of donors, NAD or NADP as acceptor"/>
    <property type="evidence" value="ECO:0007669"/>
    <property type="project" value="InterPro"/>
</dbReference>
<dbReference type="InterPro" id="IPR036291">
    <property type="entry name" value="NAD(P)-bd_dom_sf"/>
</dbReference>
<dbReference type="GO" id="GO:0005737">
    <property type="term" value="C:cytoplasm"/>
    <property type="evidence" value="ECO:0007669"/>
    <property type="project" value="TreeGrafter"/>
</dbReference>
<gene>
    <name evidence="2" type="ORF">DSM106972_025640</name>
</gene>
<reference evidence="2" key="2">
    <citation type="journal article" date="2019" name="Genome Biol. Evol.">
        <title>Day and night: Metabolic profiles and evolutionary relationships of six axenic non-marine cyanobacteria.</title>
        <authorList>
            <person name="Will S.E."/>
            <person name="Henke P."/>
            <person name="Boedeker C."/>
            <person name="Huang S."/>
            <person name="Brinkmann H."/>
            <person name="Rohde M."/>
            <person name="Jarek M."/>
            <person name="Friedl T."/>
            <person name="Seufert S."/>
            <person name="Schumacher M."/>
            <person name="Overmann J."/>
            <person name="Neumann-Schaal M."/>
            <person name="Petersen J."/>
        </authorList>
    </citation>
    <scope>NUCLEOTIDE SEQUENCE [LARGE SCALE GENOMIC DNA]</scope>
    <source>
        <strain evidence="2">PCC 7102</strain>
    </source>
</reference>
<dbReference type="InterPro" id="IPR051783">
    <property type="entry name" value="NAD(P)-dependent_oxidoreduct"/>
</dbReference>
<dbReference type="GO" id="GO:0004029">
    <property type="term" value="F:aldehyde dehydrogenase (NAD+) activity"/>
    <property type="evidence" value="ECO:0007669"/>
    <property type="project" value="TreeGrafter"/>
</dbReference>
<dbReference type="Proteomes" id="UP000271624">
    <property type="component" value="Unassembled WGS sequence"/>
</dbReference>
<evidence type="ECO:0000313" key="2">
    <source>
        <dbReference type="EMBL" id="RUT07303.1"/>
    </source>
</evidence>
<accession>A0A433VME2</accession>
<evidence type="ECO:0000313" key="3">
    <source>
        <dbReference type="Proteomes" id="UP000271624"/>
    </source>
</evidence>
<dbReference type="Gene3D" id="3.40.50.720">
    <property type="entry name" value="NAD(P)-binding Rossmann-like Domain"/>
    <property type="match status" value="1"/>
</dbReference>
<protein>
    <recommendedName>
        <fullName evidence="1">3-beta hydroxysteroid dehydrogenase/isomerase domain-containing protein</fullName>
    </recommendedName>
</protein>
<dbReference type="EMBL" id="RSCL01000005">
    <property type="protein sequence ID" value="RUT07303.1"/>
    <property type="molecule type" value="Genomic_DNA"/>
</dbReference>
<evidence type="ECO:0000259" key="1">
    <source>
        <dbReference type="Pfam" id="PF01073"/>
    </source>
</evidence>
<dbReference type="Pfam" id="PF01073">
    <property type="entry name" value="3Beta_HSD"/>
    <property type="match status" value="1"/>
</dbReference>
<dbReference type="GO" id="GO:0006694">
    <property type="term" value="P:steroid biosynthetic process"/>
    <property type="evidence" value="ECO:0007669"/>
    <property type="project" value="InterPro"/>
</dbReference>